<organism evidence="2 3">
    <name type="scientific">Didymella pomorum</name>
    <dbReference type="NCBI Taxonomy" id="749634"/>
    <lineage>
        <taxon>Eukaryota</taxon>
        <taxon>Fungi</taxon>
        <taxon>Dikarya</taxon>
        <taxon>Ascomycota</taxon>
        <taxon>Pezizomycotina</taxon>
        <taxon>Dothideomycetes</taxon>
        <taxon>Pleosporomycetidae</taxon>
        <taxon>Pleosporales</taxon>
        <taxon>Pleosporineae</taxon>
        <taxon>Didymellaceae</taxon>
        <taxon>Didymella</taxon>
    </lineage>
</organism>
<keyword evidence="1" id="KW-0175">Coiled coil</keyword>
<dbReference type="AlphaFoldDB" id="A0A9W9D781"/>
<dbReference type="Proteomes" id="UP001140510">
    <property type="component" value="Unassembled WGS sequence"/>
</dbReference>
<evidence type="ECO:0000313" key="2">
    <source>
        <dbReference type="EMBL" id="KAJ4406009.1"/>
    </source>
</evidence>
<evidence type="ECO:0000313" key="3">
    <source>
        <dbReference type="Proteomes" id="UP001140510"/>
    </source>
</evidence>
<dbReference type="EMBL" id="JAPEVA010000030">
    <property type="protein sequence ID" value="KAJ4406009.1"/>
    <property type="molecule type" value="Genomic_DNA"/>
</dbReference>
<reference evidence="2" key="1">
    <citation type="submission" date="2022-10" db="EMBL/GenBank/DDBJ databases">
        <title>Tapping the CABI collections for fungal endophytes: first genome assemblies for Collariella, Neodidymelliopsis, Ascochyta clinopodiicola, Didymella pomorum, Didymosphaeria variabile, Neocosmospora piperis and Neocucurbitaria cava.</title>
        <authorList>
            <person name="Hill R."/>
        </authorList>
    </citation>
    <scope>NUCLEOTIDE SEQUENCE</scope>
    <source>
        <strain evidence="2">IMI 355091</strain>
    </source>
</reference>
<protein>
    <submittedName>
        <fullName evidence="2">Uncharacterized protein</fullName>
    </submittedName>
</protein>
<evidence type="ECO:0000256" key="1">
    <source>
        <dbReference type="SAM" id="Coils"/>
    </source>
</evidence>
<feature type="coiled-coil region" evidence="1">
    <location>
        <begin position="151"/>
        <end position="213"/>
    </location>
</feature>
<keyword evidence="3" id="KW-1185">Reference proteome</keyword>
<gene>
    <name evidence="2" type="ORF">N0V91_004893</name>
</gene>
<comment type="caution">
    <text evidence="2">The sequence shown here is derived from an EMBL/GenBank/DDBJ whole genome shotgun (WGS) entry which is preliminary data.</text>
</comment>
<accession>A0A9W9D781</accession>
<sequence length="221" mass="24777">MQYNQQQVSLLKTCYILGLTYEDIIAIENDMKENNTSEPFGQERWRAFFERGLDGRSSFEQTCGAVGIGCKVEKAIRDALIERGVSKALGELHDVVEKCVPITAASAGPARAMNSQQLMFPIAKEIVDAMTPEKVRYPTGISSDQSQTTTITNQQETIDEQRNRIHSLEMQVAAATESEKKRREVFEGLGETVKKYGDELRALREQIDTLKDNTWGTGVDH</sequence>
<name>A0A9W9D781_9PLEO</name>
<proteinExistence type="predicted"/>